<feature type="transmembrane region" description="Helical" evidence="2">
    <location>
        <begin position="170"/>
        <end position="188"/>
    </location>
</feature>
<reference evidence="3 4" key="1">
    <citation type="submission" date="2020-08" db="EMBL/GenBank/DDBJ databases">
        <title>Genome sequence of Diaphorobacter ruginosibacter DSM 27467T.</title>
        <authorList>
            <person name="Hyun D.-W."/>
            <person name="Bae J.-W."/>
        </authorList>
    </citation>
    <scope>NUCLEOTIDE SEQUENCE [LARGE SCALE GENOMIC DNA]</scope>
    <source>
        <strain evidence="3 4">DSM 27467</strain>
    </source>
</reference>
<keyword evidence="2" id="KW-0472">Membrane</keyword>
<accession>A0A7G9RLK0</accession>
<feature type="compositionally biased region" description="Acidic residues" evidence="1">
    <location>
        <begin position="236"/>
        <end position="255"/>
    </location>
</feature>
<dbReference type="KEGG" id="drg:H9K76_18330"/>
<protein>
    <submittedName>
        <fullName evidence="3">Uncharacterized protein</fullName>
    </submittedName>
</protein>
<proteinExistence type="predicted"/>
<evidence type="ECO:0000313" key="3">
    <source>
        <dbReference type="EMBL" id="QNN56475.1"/>
    </source>
</evidence>
<feature type="transmembrane region" description="Helical" evidence="2">
    <location>
        <begin position="98"/>
        <end position="119"/>
    </location>
</feature>
<feature type="region of interest" description="Disordered" evidence="1">
    <location>
        <begin position="228"/>
        <end position="273"/>
    </location>
</feature>
<dbReference type="AlphaFoldDB" id="A0A7G9RLK0"/>
<feature type="transmembrane region" description="Helical" evidence="2">
    <location>
        <begin position="200"/>
        <end position="217"/>
    </location>
</feature>
<dbReference type="Proteomes" id="UP000515811">
    <property type="component" value="Chromosome"/>
</dbReference>
<evidence type="ECO:0000313" key="4">
    <source>
        <dbReference type="Proteomes" id="UP000515811"/>
    </source>
</evidence>
<evidence type="ECO:0000256" key="1">
    <source>
        <dbReference type="SAM" id="MobiDB-lite"/>
    </source>
</evidence>
<dbReference type="EMBL" id="CP060714">
    <property type="protein sequence ID" value="QNN56475.1"/>
    <property type="molecule type" value="Genomic_DNA"/>
</dbReference>
<sequence length="273" mass="30085">MTEKLTENSSDIPLSAAAQQAQPQPSAFDPAASANPSFFRWILEGLRASVLLRARIGPDASPGPWKLALLVLIANLLELSFERISFAEEVQFNYEGWLNQWGSCLLVLWVAWCFLPRAGRPPAPPVGGARVLSWFALMSWALLPLLVLAYCYQSWVQFADDSAVETWERYISPTTVAAIWGTAVFLKLSRAFFASWLRTLAMSLVLCVSTVAVFWSIQTDTWVAAEAEAAQPEVVPGDEESDEGGAEEEDMEQPELLEALRHEPPGSALTRLG</sequence>
<keyword evidence="2" id="KW-1133">Transmembrane helix</keyword>
<dbReference type="RefSeq" id="WP_187596741.1">
    <property type="nucleotide sequence ID" value="NZ_CP060714.1"/>
</dbReference>
<feature type="transmembrane region" description="Helical" evidence="2">
    <location>
        <begin position="131"/>
        <end position="150"/>
    </location>
</feature>
<name>A0A7G9RLK0_9BURK</name>
<organism evidence="3 4">
    <name type="scientific">Diaphorobacter ruginosibacter</name>
    <dbReference type="NCBI Taxonomy" id="1715720"/>
    <lineage>
        <taxon>Bacteria</taxon>
        <taxon>Pseudomonadati</taxon>
        <taxon>Pseudomonadota</taxon>
        <taxon>Betaproteobacteria</taxon>
        <taxon>Burkholderiales</taxon>
        <taxon>Comamonadaceae</taxon>
        <taxon>Diaphorobacter</taxon>
    </lineage>
</organism>
<keyword evidence="4" id="KW-1185">Reference proteome</keyword>
<evidence type="ECO:0000256" key="2">
    <source>
        <dbReference type="SAM" id="Phobius"/>
    </source>
</evidence>
<gene>
    <name evidence="3" type="ORF">H9K76_18330</name>
</gene>
<keyword evidence="2" id="KW-0812">Transmembrane</keyword>